<gene>
    <name evidence="1" type="ORF">MRATA1EN22A_LOCUS2710</name>
</gene>
<protein>
    <submittedName>
        <fullName evidence="1">Uncharacterized protein</fullName>
    </submittedName>
</protein>
<evidence type="ECO:0000313" key="1">
    <source>
        <dbReference type="EMBL" id="CAM9452980.1"/>
    </source>
</evidence>
<organism evidence="1 2">
    <name type="scientific">Rangifer tarandus platyrhynchus</name>
    <name type="common">Svalbard reindeer</name>
    <dbReference type="NCBI Taxonomy" id="3082113"/>
    <lineage>
        <taxon>Eukaryota</taxon>
        <taxon>Metazoa</taxon>
        <taxon>Chordata</taxon>
        <taxon>Craniata</taxon>
        <taxon>Vertebrata</taxon>
        <taxon>Euteleostomi</taxon>
        <taxon>Mammalia</taxon>
        <taxon>Eutheria</taxon>
        <taxon>Laurasiatheria</taxon>
        <taxon>Artiodactyla</taxon>
        <taxon>Ruminantia</taxon>
        <taxon>Pecora</taxon>
        <taxon>Cervidae</taxon>
        <taxon>Odocoileinae</taxon>
        <taxon>Rangifer</taxon>
    </lineage>
</organism>
<sequence length="201" mass="21509">MKQRDSAMAVNDSPQECRPPGPGELQEDAGAHVHCAGGSHTLRTTIRQDTEMVGIRSKEESTDLEDDEGGAAGTAVNSTCSRTKPVLHLEPRVPVQRCRQQSLRQQGRDESSQDDGSPHSFISTTFSDQVSLTAAQLASPEVTCLYEQGRSCARQLEKLHSARQVWECFLGLGAQAFSTSSTGGCEQVAIGGMSPGTTGHH</sequence>
<proteinExistence type="predicted"/>
<accession>A0AC59Y8A2</accession>
<dbReference type="EMBL" id="OX596095">
    <property type="protein sequence ID" value="CAM9452980.1"/>
    <property type="molecule type" value="Genomic_DNA"/>
</dbReference>
<name>A0AC59Y8A2_RANTA</name>
<evidence type="ECO:0000313" key="2">
    <source>
        <dbReference type="Proteomes" id="UP001162501"/>
    </source>
</evidence>
<reference evidence="1" key="2">
    <citation type="submission" date="2025-03" db="EMBL/GenBank/DDBJ databases">
        <authorList>
            <consortium name="ELIXIR-Norway"/>
            <consortium name="Elixir Norway"/>
        </authorList>
    </citation>
    <scope>NUCLEOTIDE SEQUENCE</scope>
</reference>
<dbReference type="Proteomes" id="UP001162501">
    <property type="component" value="Chromosome 11"/>
</dbReference>
<reference evidence="1" key="1">
    <citation type="submission" date="2023-05" db="EMBL/GenBank/DDBJ databases">
        <authorList>
            <consortium name="ELIXIR-Norway"/>
        </authorList>
    </citation>
    <scope>NUCLEOTIDE SEQUENCE</scope>
</reference>